<dbReference type="PANTHER" id="PTHR10745:SF0">
    <property type="entry name" value="GLYCINE--TRNA LIGASE"/>
    <property type="match status" value="1"/>
</dbReference>
<feature type="domain" description="Aminoacyl-transfer RNA synthetases class-II family profile" evidence="11">
    <location>
        <begin position="3"/>
        <end position="488"/>
    </location>
</feature>
<name>A0A3A6QRW5_9EURY</name>
<dbReference type="Gene3D" id="3.30.930.10">
    <property type="entry name" value="Bira Bifunctional Protein, Domain 2"/>
    <property type="match status" value="2"/>
</dbReference>
<dbReference type="CDD" id="cd00858">
    <property type="entry name" value="GlyRS_anticodon"/>
    <property type="match status" value="1"/>
</dbReference>
<keyword evidence="4 12" id="KW-0436">Ligase</keyword>
<dbReference type="GO" id="GO:0005524">
    <property type="term" value="F:ATP binding"/>
    <property type="evidence" value="ECO:0007669"/>
    <property type="project" value="UniProtKB-KW"/>
</dbReference>
<dbReference type="EC" id="6.1.1.14" evidence="3"/>
<gene>
    <name evidence="12" type="primary">glyS</name>
    <name evidence="12" type="ORF">DP106_02275</name>
</gene>
<reference evidence="12 13" key="1">
    <citation type="submission" date="2018-06" db="EMBL/GenBank/DDBJ databases">
        <title>Halonotius sp. F13-13 a new haloarchaeeon isolated from a solar saltern from Isla Cristina, Huelva, Spain.</title>
        <authorList>
            <person name="Duran-Viseras A."/>
            <person name="Sanchez-Porro C."/>
            <person name="Ventosa A."/>
        </authorList>
    </citation>
    <scope>NUCLEOTIDE SEQUENCE [LARGE SCALE GENOMIC DNA]</scope>
    <source>
        <strain evidence="12 13">CECT 7525</strain>
    </source>
</reference>
<evidence type="ECO:0000256" key="7">
    <source>
        <dbReference type="ARBA" id="ARBA00022917"/>
    </source>
</evidence>
<keyword evidence="13" id="KW-1185">Reference proteome</keyword>
<evidence type="ECO:0000313" key="12">
    <source>
        <dbReference type="EMBL" id="RJX51538.1"/>
    </source>
</evidence>
<evidence type="ECO:0000256" key="10">
    <source>
        <dbReference type="SAM" id="MobiDB-lite"/>
    </source>
</evidence>
<evidence type="ECO:0000256" key="6">
    <source>
        <dbReference type="ARBA" id="ARBA00022840"/>
    </source>
</evidence>
<dbReference type="Pfam" id="PF00587">
    <property type="entry name" value="tRNA-synt_2b"/>
    <property type="match status" value="1"/>
</dbReference>
<dbReference type="CDD" id="cd00774">
    <property type="entry name" value="GlyRS-like_core"/>
    <property type="match status" value="1"/>
</dbReference>
<feature type="compositionally biased region" description="Polar residues" evidence="10">
    <location>
        <begin position="408"/>
        <end position="421"/>
    </location>
</feature>
<keyword evidence="5" id="KW-0547">Nucleotide-binding</keyword>
<accession>A0A3A6QRW5</accession>
<dbReference type="GO" id="GO:0004820">
    <property type="term" value="F:glycine-tRNA ligase activity"/>
    <property type="evidence" value="ECO:0007669"/>
    <property type="project" value="UniProtKB-EC"/>
</dbReference>
<dbReference type="InterPro" id="IPR002314">
    <property type="entry name" value="aa-tRNA-synt_IIb"/>
</dbReference>
<dbReference type="SUPFAM" id="SSF55681">
    <property type="entry name" value="Class II aaRS and biotin synthetases"/>
    <property type="match status" value="1"/>
</dbReference>
<organism evidence="12 13">
    <name type="scientific">Halonotius pteroides</name>
    <dbReference type="NCBI Taxonomy" id="268735"/>
    <lineage>
        <taxon>Archaea</taxon>
        <taxon>Methanobacteriati</taxon>
        <taxon>Methanobacteriota</taxon>
        <taxon>Stenosarchaea group</taxon>
        <taxon>Halobacteria</taxon>
        <taxon>Halobacteriales</taxon>
        <taxon>Haloferacaceae</taxon>
        <taxon>Halonotius</taxon>
    </lineage>
</organism>
<dbReference type="InterPro" id="IPR033731">
    <property type="entry name" value="GlyRS-like_core"/>
</dbReference>
<dbReference type="PANTHER" id="PTHR10745">
    <property type="entry name" value="GLYCYL-TRNA SYNTHETASE/DNA POLYMERASE SUBUNIT GAMMA-2"/>
    <property type="match status" value="1"/>
</dbReference>
<dbReference type="Proteomes" id="UP000281564">
    <property type="component" value="Unassembled WGS sequence"/>
</dbReference>
<keyword evidence="8" id="KW-0030">Aminoacyl-tRNA synthetase</keyword>
<sequence>MADQQALTELAKRRGFFFGANEAYGGTAGFYTFGPEGAALKRNVESAWREQFTLRLGNEEIEAPTVMPEPVFEASGHLDGFDDMLIECAECGESHRADHLIEDAVADIEDAEALGVDRVEERIREHDLACPTCGADLAGEPVEDFNLMFETAIGPGAGQPGYLRPETAQGIFVEFPRLKEYARGQLPFGITQIGPAYRNEISPRRGIIRVREFTQAELEQFIDPEADEPPLDDVEDVEVTLYPVSEQHDDDGEYIETTIGEAVDDAIITSPWVAYFLGVAQGWYERVGVDMDRFRFRQHLSGERAHYAADCWDAESEIGGNWIEIAGFAYRGDYDLTKHGEHSEDRFTVFKRYDEPKTVERATVDPDMAALGPEFGGAAGDVADALQELAESDPDAFDGDEVTVEVSEASSDASGSRTQSSDDGETYTVDTEVANFSVEEQTENGEHITPHVVEPSFGVGRTVYTLLEHAYSEDEVDDETRTYLSLAPEIAPTDVAVFPLVSNDDALIDVASDLADELRAAGISVSYDDSGSIGRRYRRQDEVGTPFCVTVDQDGLEGDDETTVTVRERDSAAQLRLPVADLAAELEAIFDGDRAFADLQDRYDRVDTDVTTD</sequence>
<comment type="caution">
    <text evidence="12">The sequence shown here is derived from an EMBL/GenBank/DDBJ whole genome shotgun (WGS) entry which is preliminary data.</text>
</comment>
<keyword evidence="6" id="KW-0067">ATP-binding</keyword>
<proteinExistence type="inferred from homology"/>
<dbReference type="InterPro" id="IPR036621">
    <property type="entry name" value="Anticodon-bd_dom_sf"/>
</dbReference>
<evidence type="ECO:0000313" key="13">
    <source>
        <dbReference type="Proteomes" id="UP000281564"/>
    </source>
</evidence>
<dbReference type="Pfam" id="PF03129">
    <property type="entry name" value="HGTP_anticodon"/>
    <property type="match status" value="1"/>
</dbReference>
<dbReference type="AlphaFoldDB" id="A0A3A6QRW5"/>
<dbReference type="PROSITE" id="PS50862">
    <property type="entry name" value="AA_TRNA_LIGASE_II"/>
    <property type="match status" value="1"/>
</dbReference>
<evidence type="ECO:0000256" key="2">
    <source>
        <dbReference type="ARBA" id="ARBA00008226"/>
    </source>
</evidence>
<dbReference type="PRINTS" id="PR01043">
    <property type="entry name" value="TRNASYNTHGLY"/>
</dbReference>
<dbReference type="NCBIfam" id="TIGR00389">
    <property type="entry name" value="glyS_dimeric"/>
    <property type="match status" value="1"/>
</dbReference>
<dbReference type="Gene3D" id="3.30.40.230">
    <property type="match status" value="1"/>
</dbReference>
<dbReference type="OrthoDB" id="6113at2157"/>
<dbReference type="EMBL" id="QMDW01000002">
    <property type="protein sequence ID" value="RJX51538.1"/>
    <property type="molecule type" value="Genomic_DNA"/>
</dbReference>
<evidence type="ECO:0000256" key="4">
    <source>
        <dbReference type="ARBA" id="ARBA00022598"/>
    </source>
</evidence>
<dbReference type="SUPFAM" id="SSF52954">
    <property type="entry name" value="Class II aaRS ABD-related"/>
    <property type="match status" value="1"/>
</dbReference>
<comment type="subcellular location">
    <subcellularLocation>
        <location evidence="1">Cytoplasm</location>
    </subcellularLocation>
</comment>
<comment type="similarity">
    <text evidence="2">Belongs to the class-II aminoacyl-tRNA synthetase family.</text>
</comment>
<dbReference type="Gene3D" id="3.40.50.800">
    <property type="entry name" value="Anticodon-binding domain"/>
    <property type="match status" value="1"/>
</dbReference>
<evidence type="ECO:0000256" key="8">
    <source>
        <dbReference type="ARBA" id="ARBA00023146"/>
    </source>
</evidence>
<dbReference type="GO" id="GO:0005737">
    <property type="term" value="C:cytoplasm"/>
    <property type="evidence" value="ECO:0007669"/>
    <property type="project" value="UniProtKB-SubCell"/>
</dbReference>
<evidence type="ECO:0000256" key="3">
    <source>
        <dbReference type="ARBA" id="ARBA00012829"/>
    </source>
</evidence>
<feature type="region of interest" description="Disordered" evidence="10">
    <location>
        <begin position="395"/>
        <end position="426"/>
    </location>
</feature>
<evidence type="ECO:0000256" key="1">
    <source>
        <dbReference type="ARBA" id="ARBA00004496"/>
    </source>
</evidence>
<dbReference type="InterPro" id="IPR027031">
    <property type="entry name" value="Gly-tRNA_synthase/POLG2"/>
</dbReference>
<evidence type="ECO:0000256" key="5">
    <source>
        <dbReference type="ARBA" id="ARBA00022741"/>
    </source>
</evidence>
<keyword evidence="7" id="KW-0648">Protein biosynthesis</keyword>
<dbReference type="InterPro" id="IPR002315">
    <property type="entry name" value="tRNA-synt_gly"/>
</dbReference>
<protein>
    <recommendedName>
        <fullName evidence="3">glycine--tRNA ligase</fullName>
        <ecNumber evidence="3">6.1.1.14</ecNumber>
    </recommendedName>
    <alternativeName>
        <fullName evidence="9">Diadenosine tetraphosphate synthetase</fullName>
    </alternativeName>
</protein>
<dbReference type="InterPro" id="IPR004154">
    <property type="entry name" value="Anticodon-bd"/>
</dbReference>
<evidence type="ECO:0000259" key="11">
    <source>
        <dbReference type="PROSITE" id="PS50862"/>
    </source>
</evidence>
<dbReference type="GO" id="GO:0006426">
    <property type="term" value="P:glycyl-tRNA aminoacylation"/>
    <property type="evidence" value="ECO:0007669"/>
    <property type="project" value="InterPro"/>
</dbReference>
<dbReference type="InterPro" id="IPR045864">
    <property type="entry name" value="aa-tRNA-synth_II/BPL/LPL"/>
</dbReference>
<dbReference type="NCBIfam" id="NF003211">
    <property type="entry name" value="PRK04173.1"/>
    <property type="match status" value="1"/>
</dbReference>
<evidence type="ECO:0000256" key="9">
    <source>
        <dbReference type="ARBA" id="ARBA00030057"/>
    </source>
</evidence>
<dbReference type="InterPro" id="IPR006195">
    <property type="entry name" value="aa-tRNA-synth_II"/>
</dbReference>